<evidence type="ECO:0000256" key="2">
    <source>
        <dbReference type="ARBA" id="ARBA00022737"/>
    </source>
</evidence>
<dbReference type="InterPro" id="IPR015943">
    <property type="entry name" value="WD40/YVTN_repeat-like_dom_sf"/>
</dbReference>
<gene>
    <name evidence="5" type="ORF">E5S67_00538</name>
</gene>
<evidence type="ECO:0000259" key="4">
    <source>
        <dbReference type="Pfam" id="PF12894"/>
    </source>
</evidence>
<comment type="caution">
    <text evidence="5">The sequence shown here is derived from an EMBL/GenBank/DDBJ whole genome shotgun (WGS) entry which is preliminary data.</text>
</comment>
<dbReference type="Proteomes" id="UP000702425">
    <property type="component" value="Unassembled WGS sequence"/>
</dbReference>
<dbReference type="Pfam" id="PF00400">
    <property type="entry name" value="WD40"/>
    <property type="match status" value="3"/>
</dbReference>
<dbReference type="PANTHER" id="PTHR19848:SF8">
    <property type="entry name" value="F-BOX AND WD REPEAT DOMAIN CONTAINING 7"/>
    <property type="match status" value="1"/>
</dbReference>
<evidence type="ECO:0000313" key="6">
    <source>
        <dbReference type="Proteomes" id="UP000702425"/>
    </source>
</evidence>
<dbReference type="CDD" id="cd00200">
    <property type="entry name" value="WD40"/>
    <property type="match status" value="1"/>
</dbReference>
<evidence type="ECO:0000256" key="1">
    <source>
        <dbReference type="ARBA" id="ARBA00022574"/>
    </source>
</evidence>
<dbReference type="PROSITE" id="PS50082">
    <property type="entry name" value="WD_REPEATS_2"/>
    <property type="match status" value="3"/>
</dbReference>
<name>A0ABX2CR15_9CYAN</name>
<keyword evidence="2" id="KW-0677">Repeat</keyword>
<dbReference type="SUPFAM" id="SSF50978">
    <property type="entry name" value="WD40 repeat-like"/>
    <property type="match status" value="1"/>
</dbReference>
<dbReference type="InterPro" id="IPR036322">
    <property type="entry name" value="WD40_repeat_dom_sf"/>
</dbReference>
<feature type="domain" description="Anaphase-promoting complex subunit 4-like WD40" evidence="4">
    <location>
        <begin position="61"/>
        <end position="116"/>
    </location>
</feature>
<sequence>MSGLKSSELTLEFHAEAMLSDYVTAVTWSPDGTTLAICSAAGEVVLAAVGAVNELSLQTLQTATGKSADCLSFSRDSQFLAASGQDGKVRIWRVNSGELIADLDNQRVWVDKLAWSPNCNQLAFSMGRYVQVWNAEDNVVEVTLNFDSSSILDLAWHPMVQYLAVSGYQGVKVWHGEDWDEDPEILSVPSATGAIAWSPQGEFLACGNMDNTLIVNEWGNFEPWVMQGFPGKVRQLAWSDKTNSLGAPLLAAASSEGISVWEKHADESIGWDSWGLEVHEKVVNAIAFQPSTFLLASAAADGQVCLWDEAEQLLQILEGAEGGFSCLAWHPDGQFLAAGGGGGELLVWSKSMRGKGFGRR</sequence>
<dbReference type="Gene3D" id="2.130.10.10">
    <property type="entry name" value="YVTN repeat-like/Quinoprotein amine dehydrogenase"/>
    <property type="match status" value="2"/>
</dbReference>
<reference evidence="5 6" key="1">
    <citation type="journal article" date="2020" name="Sci. Rep.">
        <title>A novel cyanobacterial geosmin producer, revising GeoA distribution and dispersion patterns in Bacteria.</title>
        <authorList>
            <person name="Churro C."/>
            <person name="Semedo-Aguiar A.P."/>
            <person name="Silva A.D."/>
            <person name="Pereira-Leal J.B."/>
            <person name="Leite R.B."/>
        </authorList>
    </citation>
    <scope>NUCLEOTIDE SEQUENCE [LARGE SCALE GENOMIC DNA]</scope>
    <source>
        <strain evidence="5 6">IPMA8</strain>
    </source>
</reference>
<dbReference type="PANTHER" id="PTHR19848">
    <property type="entry name" value="WD40 REPEAT PROTEIN"/>
    <property type="match status" value="1"/>
</dbReference>
<dbReference type="Pfam" id="PF07676">
    <property type="entry name" value="PD40"/>
    <property type="match status" value="1"/>
</dbReference>
<protein>
    <recommendedName>
        <fullName evidence="4">Anaphase-promoting complex subunit 4-like WD40 domain-containing protein</fullName>
    </recommendedName>
</protein>
<dbReference type="InterPro" id="IPR001680">
    <property type="entry name" value="WD40_rpt"/>
</dbReference>
<feature type="repeat" description="WD" evidence="3">
    <location>
        <begin position="71"/>
        <end position="102"/>
    </location>
</feature>
<keyword evidence="1 3" id="KW-0853">WD repeat</keyword>
<keyword evidence="6" id="KW-1185">Reference proteome</keyword>
<dbReference type="InterPro" id="IPR011659">
    <property type="entry name" value="WD40"/>
</dbReference>
<organism evidence="5 6">
    <name type="scientific">Microcoleus asticus IPMA8</name>
    <dbReference type="NCBI Taxonomy" id="2563858"/>
    <lineage>
        <taxon>Bacteria</taxon>
        <taxon>Bacillati</taxon>
        <taxon>Cyanobacteriota</taxon>
        <taxon>Cyanophyceae</taxon>
        <taxon>Oscillatoriophycideae</taxon>
        <taxon>Oscillatoriales</taxon>
        <taxon>Microcoleaceae</taxon>
        <taxon>Microcoleus</taxon>
        <taxon>Microcoleus asticus</taxon>
    </lineage>
</organism>
<dbReference type="PROSITE" id="PS50294">
    <property type="entry name" value="WD_REPEATS_REGION"/>
    <property type="match status" value="2"/>
</dbReference>
<evidence type="ECO:0000313" key="5">
    <source>
        <dbReference type="EMBL" id="NQE32821.1"/>
    </source>
</evidence>
<accession>A0ABX2CR15</accession>
<dbReference type="InterPro" id="IPR024977">
    <property type="entry name" value="Apc4-like_WD40_dom"/>
</dbReference>
<proteinExistence type="predicted"/>
<dbReference type="EMBL" id="SRRZ01000006">
    <property type="protein sequence ID" value="NQE32821.1"/>
    <property type="molecule type" value="Genomic_DNA"/>
</dbReference>
<dbReference type="SMART" id="SM00320">
    <property type="entry name" value="WD40"/>
    <property type="match status" value="8"/>
</dbReference>
<feature type="repeat" description="WD" evidence="3">
    <location>
        <begin position="276"/>
        <end position="308"/>
    </location>
</feature>
<feature type="repeat" description="WD" evidence="3">
    <location>
        <begin position="317"/>
        <end position="349"/>
    </location>
</feature>
<evidence type="ECO:0000256" key="3">
    <source>
        <dbReference type="PROSITE-ProRule" id="PRU00221"/>
    </source>
</evidence>
<dbReference type="Pfam" id="PF12894">
    <property type="entry name" value="ANAPC4_WD40"/>
    <property type="match status" value="1"/>
</dbReference>
<dbReference type="RefSeq" id="WP_172185243.1">
    <property type="nucleotide sequence ID" value="NZ_CAWPPK010000274.1"/>
</dbReference>